<evidence type="ECO:0000313" key="2">
    <source>
        <dbReference type="Proteomes" id="UP000180057"/>
    </source>
</evidence>
<dbReference type="RefSeq" id="WP_071388609.1">
    <property type="nucleotide sequence ID" value="NZ_MLQS01000001.1"/>
</dbReference>
<accession>A0A1S2MBI8</accession>
<dbReference type="EMBL" id="MLQS01000001">
    <property type="protein sequence ID" value="OIJ22039.1"/>
    <property type="molecule type" value="Genomic_DNA"/>
</dbReference>
<proteinExistence type="predicted"/>
<dbReference type="AlphaFoldDB" id="A0A1S2MBI8"/>
<comment type="caution">
    <text evidence="1">The sequence shown here is derived from an EMBL/GenBank/DDBJ whole genome shotgun (WGS) entry which is preliminary data.</text>
</comment>
<name>A0A1S2MBI8_9BACI</name>
<dbReference type="Proteomes" id="UP000180057">
    <property type="component" value="Unassembled WGS sequence"/>
</dbReference>
<organism evidence="1 2">
    <name type="scientific">Anaerobacillus alkalidiazotrophicus</name>
    <dbReference type="NCBI Taxonomy" id="472963"/>
    <lineage>
        <taxon>Bacteria</taxon>
        <taxon>Bacillati</taxon>
        <taxon>Bacillota</taxon>
        <taxon>Bacilli</taxon>
        <taxon>Bacillales</taxon>
        <taxon>Bacillaceae</taxon>
        <taxon>Anaerobacillus</taxon>
    </lineage>
</organism>
<gene>
    <name evidence="1" type="ORF">BKP45_05010</name>
</gene>
<keyword evidence="2" id="KW-1185">Reference proteome</keyword>
<reference evidence="1 2" key="1">
    <citation type="submission" date="2016-10" db="EMBL/GenBank/DDBJ databases">
        <title>Draft genome sequences of four alkaliphilic bacteria belonging to the Anaerobacillus genus.</title>
        <authorList>
            <person name="Bassil N.M."/>
            <person name="Lloyd J.R."/>
        </authorList>
    </citation>
    <scope>NUCLEOTIDE SEQUENCE [LARGE SCALE GENOMIC DNA]</scope>
    <source>
        <strain evidence="1 2">DSM 22531</strain>
    </source>
</reference>
<sequence>MKQGKLNVFISGEQLKTILFSLHHMLAPNEYLDEEDRELLEMLEEMHDKLFSVENESSFDNEIYAIDDLPY</sequence>
<evidence type="ECO:0000313" key="1">
    <source>
        <dbReference type="EMBL" id="OIJ22039.1"/>
    </source>
</evidence>
<protein>
    <submittedName>
        <fullName evidence="1">Uncharacterized protein</fullName>
    </submittedName>
</protein>